<organism evidence="5 6">
    <name type="scientific">Panagrellus redivivus</name>
    <name type="common">Microworm</name>
    <dbReference type="NCBI Taxonomy" id="6233"/>
    <lineage>
        <taxon>Eukaryota</taxon>
        <taxon>Metazoa</taxon>
        <taxon>Ecdysozoa</taxon>
        <taxon>Nematoda</taxon>
        <taxon>Chromadorea</taxon>
        <taxon>Rhabditida</taxon>
        <taxon>Tylenchina</taxon>
        <taxon>Panagrolaimomorpha</taxon>
        <taxon>Panagrolaimoidea</taxon>
        <taxon>Panagrolaimidae</taxon>
        <taxon>Panagrellus</taxon>
    </lineage>
</organism>
<dbReference type="InterPro" id="IPR011024">
    <property type="entry name" value="G_crystallin-like"/>
</dbReference>
<keyword evidence="3" id="KW-0732">Signal</keyword>
<comment type="similarity">
    <text evidence="1">Belongs to the beta/gamma-crystallin family.</text>
</comment>
<feature type="chain" id="PRO_5029014537" evidence="3">
    <location>
        <begin position="23"/>
        <end position="113"/>
    </location>
</feature>
<accession>A0A7E4ZV28</accession>
<feature type="domain" description="Beta/gamma crystallin 'Greek key'" evidence="4">
    <location>
        <begin position="23"/>
        <end position="65"/>
    </location>
</feature>
<protein>
    <submittedName>
        <fullName evidence="6">Beta/gamma crystallin 'Greek key' domain-containing protein</fullName>
    </submittedName>
</protein>
<dbReference type="Gene3D" id="2.60.20.10">
    <property type="entry name" value="Crystallins"/>
    <property type="match status" value="1"/>
</dbReference>
<evidence type="ECO:0000259" key="4">
    <source>
        <dbReference type="PROSITE" id="PS50915"/>
    </source>
</evidence>
<dbReference type="InterPro" id="IPR001064">
    <property type="entry name" value="Beta/gamma_crystallin"/>
</dbReference>
<proteinExistence type="inferred from homology"/>
<name>A0A7E4ZV28_PANRE</name>
<reference evidence="6" key="2">
    <citation type="submission" date="2020-10" db="UniProtKB">
        <authorList>
            <consortium name="WormBaseParasite"/>
        </authorList>
    </citation>
    <scope>IDENTIFICATION</scope>
</reference>
<reference evidence="5" key="1">
    <citation type="journal article" date="2013" name="Genetics">
        <title>The draft genome and transcriptome of Panagrellus redivivus are shaped by the harsh demands of a free-living lifestyle.</title>
        <authorList>
            <person name="Srinivasan J."/>
            <person name="Dillman A.R."/>
            <person name="Macchietto M.G."/>
            <person name="Heikkinen L."/>
            <person name="Lakso M."/>
            <person name="Fracchia K.M."/>
            <person name="Antoshechkin I."/>
            <person name="Mortazavi A."/>
            <person name="Wong G."/>
            <person name="Sternberg P.W."/>
        </authorList>
    </citation>
    <scope>NUCLEOTIDE SEQUENCE [LARGE SCALE GENOMIC DNA]</scope>
    <source>
        <strain evidence="5">MT8872</strain>
    </source>
</reference>
<keyword evidence="2" id="KW-0677">Repeat</keyword>
<dbReference type="SUPFAM" id="SSF49695">
    <property type="entry name" value="gamma-Crystallin-like"/>
    <property type="match status" value="1"/>
</dbReference>
<evidence type="ECO:0000256" key="1">
    <source>
        <dbReference type="ARBA" id="ARBA00009646"/>
    </source>
</evidence>
<sequence>MFKQTFVTAIAALCVFVVAVEAGRFTLYEHPNQHGKAHTFSDGDYECHNLPGSFNDIGSSVDTHYGCVALFEHANCGGRRVIFKINCGGPECCVHADFGFCDFHDQASSYAMC</sequence>
<evidence type="ECO:0000256" key="2">
    <source>
        <dbReference type="ARBA" id="ARBA00022737"/>
    </source>
</evidence>
<keyword evidence="5" id="KW-1185">Reference proteome</keyword>
<feature type="signal peptide" evidence="3">
    <location>
        <begin position="1"/>
        <end position="22"/>
    </location>
</feature>
<dbReference type="WBParaSite" id="Pan_g18987.t1">
    <property type="protein sequence ID" value="Pan_g18987.t1"/>
    <property type="gene ID" value="Pan_g18987"/>
</dbReference>
<evidence type="ECO:0000256" key="3">
    <source>
        <dbReference type="SAM" id="SignalP"/>
    </source>
</evidence>
<dbReference type="AlphaFoldDB" id="A0A7E4ZV28"/>
<dbReference type="PROSITE" id="PS50915">
    <property type="entry name" value="CRYSTALLIN_BETA_GAMMA"/>
    <property type="match status" value="1"/>
</dbReference>
<dbReference type="Proteomes" id="UP000492821">
    <property type="component" value="Unassembled WGS sequence"/>
</dbReference>
<evidence type="ECO:0000313" key="6">
    <source>
        <dbReference type="WBParaSite" id="Pan_g18987.t1"/>
    </source>
</evidence>
<evidence type="ECO:0000313" key="5">
    <source>
        <dbReference type="Proteomes" id="UP000492821"/>
    </source>
</evidence>